<proteinExistence type="predicted"/>
<dbReference type="PANTHER" id="PTHR12549">
    <property type="entry name" value="JMJC DOMAIN-CONTAINING HISTONE DEMETHYLATION PROTEIN"/>
    <property type="match status" value="1"/>
</dbReference>
<dbReference type="EC" id="1.14.11.65" evidence="7"/>
<comment type="cofactor">
    <cofactor evidence="1">
        <name>Fe(2+)</name>
        <dbReference type="ChEBI" id="CHEBI:29033"/>
    </cofactor>
</comment>
<evidence type="ECO:0000256" key="8">
    <source>
        <dbReference type="ARBA" id="ARBA00047648"/>
    </source>
</evidence>
<keyword evidence="3" id="KW-0479">Metal-binding</keyword>
<evidence type="ECO:0000256" key="4">
    <source>
        <dbReference type="ARBA" id="ARBA00023002"/>
    </source>
</evidence>
<dbReference type="PANTHER" id="PTHR12549:SF38">
    <property type="entry name" value="JMJC DOMAIN-CONTAINING HISTONE DEMETHYLASE 2, ISOFORM A"/>
    <property type="match status" value="1"/>
</dbReference>
<feature type="compositionally biased region" description="Basic and acidic residues" evidence="9">
    <location>
        <begin position="519"/>
        <end position="535"/>
    </location>
</feature>
<feature type="compositionally biased region" description="Basic residues" evidence="9">
    <location>
        <begin position="54"/>
        <end position="67"/>
    </location>
</feature>
<evidence type="ECO:0000256" key="5">
    <source>
        <dbReference type="ARBA" id="ARBA00023004"/>
    </source>
</evidence>
<dbReference type="GO" id="GO:0006357">
    <property type="term" value="P:regulation of transcription by RNA polymerase II"/>
    <property type="evidence" value="ECO:0007669"/>
    <property type="project" value="TreeGrafter"/>
</dbReference>
<feature type="compositionally biased region" description="Low complexity" evidence="9">
    <location>
        <begin position="1104"/>
        <end position="1113"/>
    </location>
</feature>
<feature type="region of interest" description="Disordered" evidence="9">
    <location>
        <begin position="435"/>
        <end position="459"/>
    </location>
</feature>
<feature type="compositionally biased region" description="Polar residues" evidence="9">
    <location>
        <begin position="29"/>
        <end position="44"/>
    </location>
</feature>
<evidence type="ECO:0000313" key="11">
    <source>
        <dbReference type="EMBL" id="KAJ8920426.1"/>
    </source>
</evidence>
<comment type="caution">
    <text evidence="11">The sequence shown here is derived from an EMBL/GenBank/DDBJ whole genome shotgun (WGS) entry which is preliminary data.</text>
</comment>
<feature type="region of interest" description="Disordered" evidence="9">
    <location>
        <begin position="1082"/>
        <end position="1164"/>
    </location>
</feature>
<feature type="region of interest" description="Disordered" evidence="9">
    <location>
        <begin position="170"/>
        <end position="299"/>
    </location>
</feature>
<feature type="compositionally biased region" description="Low complexity" evidence="9">
    <location>
        <begin position="278"/>
        <end position="288"/>
    </location>
</feature>
<dbReference type="Gene3D" id="2.60.120.650">
    <property type="entry name" value="Cupin"/>
    <property type="match status" value="1"/>
</dbReference>
<dbReference type="PROSITE" id="PS51184">
    <property type="entry name" value="JMJC"/>
    <property type="match status" value="1"/>
</dbReference>
<dbReference type="InterPro" id="IPR003347">
    <property type="entry name" value="JmjC_dom"/>
</dbReference>
<dbReference type="FunFam" id="2.60.120.650:FF:000004">
    <property type="entry name" value="Putative lysine-specific demethylase 3B"/>
    <property type="match status" value="1"/>
</dbReference>
<dbReference type="GO" id="GO:0003712">
    <property type="term" value="F:transcription coregulator activity"/>
    <property type="evidence" value="ECO:0007669"/>
    <property type="project" value="TreeGrafter"/>
</dbReference>
<feature type="compositionally biased region" description="Basic and acidic residues" evidence="9">
    <location>
        <begin position="100"/>
        <end position="127"/>
    </location>
</feature>
<feature type="region of interest" description="Disordered" evidence="9">
    <location>
        <begin position="492"/>
        <end position="592"/>
    </location>
</feature>
<dbReference type="GO" id="GO:0031490">
    <property type="term" value="F:chromatin DNA binding"/>
    <property type="evidence" value="ECO:0007669"/>
    <property type="project" value="TreeGrafter"/>
</dbReference>
<dbReference type="GO" id="GO:0000785">
    <property type="term" value="C:chromatin"/>
    <property type="evidence" value="ECO:0007669"/>
    <property type="project" value="TreeGrafter"/>
</dbReference>
<sequence length="2215" mass="245946">MCEHEFFTHDYLFISGSSGKSRKRKPTEPDTTPTSKPRISNFSSTKEDCENKQTRRKNLTQRAPNKKKVLEEANNSKLREIEVRVEDCLQSNPALTELCRRNVEEKEDEEVRSTDAPDPRPIEHGLDDSNGSSVELVSVDVQSDDATVQCGSMPASEVVNGDLNGEEDCVIVAQRTSTPSKTEERDCSIRGDDDGPLVSSSPYSRMEFNSETPTGLLRFPDDRSDSGVSSLRSSSGDERSGSRSSALSSSDEPNHTSSSSGTSVPTIPTQNRSPLFIPAPSATAASAAQHQQRHDTEPVRVWRDPNLLLEEPHVRHIQSVQHQTLLMSHPSTPASSGPSAPTSATGTHPATLGAYPVVPPPPSLMTPHPLGHPHLAAHSLYHPQFSDMMWKAQRGPYVPAHLLPQQTSHSTTEEMLERERAALVIQDRERHERMIRERHNQELEKQQKEKERLERDRQEQREKLERERERERQEKERQEQEQALHNHFEKSLRAAQQKREQWNPIAGRPPQSRTASLSEDDRKRVEELHQREQQQRHLTTVRADTRDHRSYYPAQRPQSVPGKSEYPPPPAHTRVVTSSKPSAEKLPPGMSVPQSIPKSELNIYGYPVCHPQNAFFEPKKSDMHKTAPSGLVVTKSGPMDREREISNQSLVSEIKNSVIVKHDGGKNPHHLEPRGSITHSPSPKLRNEMLSHYLPTPSQSAQAKAMYEYRSPTQSPHHLSHTPSPHHHLEPQNLGKAQSHHRPTGQLPSPHHQRQSPHQHPHSQPHQSPELRYPRGTEAQAMIYQTSGKASYPFTTAAYTIATTQSVSNSKPKVSSPAPHQIFGKPPLGGVSVVPVSRPHETSTPIQLTAKPPMTSVSPSPYQQVSQYHPPHNQSPAMMTCPPPPAHSSRLTSSVDRYDRTPGYAPGGLAVKLVGQQGTSPPTATSAPVPYKPPPQLIFDLRGISVQTKPLDLGVSSNKFENSCSVSPKRKASTPVSSASSGSNSNTVCLEIKKRRIEPPSTSAAVPPNLSIFNSQQQPQLARVSEPSPLIASAATTITTVVNTAAYRTPTTSVTSLISQNSMTLTENLPDVSVTAVTVETIRPPSTGEMSPKPATPTVPLSNSPTPVSAASTPTPPASVTPGPPTDESPGTPVKVNLTPSTVDSEKSNSPGPQKTSSSSYPVRHLKKAWLQRHTGEDLEDTTGVIGSGSCVTLPINIKTTTTTLSNSTSNSVKENPVNSIHSVGSMAVNSINKTKHFSSKPINRKPVKESTVNGDAKNDDSSSSDQERGRKSPPKRKPPKVKRKKGGGPTSKKPSDDKKRKTGTQPVTPPSESGSDSEKESGSEKDSDSGASASAPSKKTTSTGKEPRKRGRTPKGSKNDKGKEPRPKKIKDDIQPPRDPFFKPPVGQLRKTGESFLQDGPCCEETPKLAKCRECRPHQRSKKLSNIFCRFYAFRRLRYPKNGPLAIAGFSDPHKDALEDDLKLWLPSAENPPPDLDLETSRFLLKQVGDHFCDLLVQEKEAYAEHMSDDKTVAWKRVIQGVREMCDVCETTLFNFHWVCDKCGFVACIDCYKSRKKGTIKVWGEPGKDRDEYSWLLCTNRQMHEQEKLMLTQIIAGESLLKLGKMVHEMRELWNIEQYCGCATSKEVSVKSNNAQAKEIIKSILGDKVNGIKKEIKDEDGKSCNGIKEEKCSPLSWLADAPLDREEKKEGSSSEEEGNFSTLRELLIRPSHKPNGSRAASPVSKTENKKKTAIPTKPADLDDVISSVIEDNVPQKTVETPVEPKYELKHFVRRYNWQGKGRVQLPIRVMTLTESKMLYPETPHSWLCDGKLLRLSDPTCKGNQKIFQDQWKRGQPVIVSNVTRNINPELWNPDAFARDFGDVKNDLINCMTGNLVPNQPMRKFWEGFDHFSKRLKDDRGQPMLLKLKDWPPGEDFAEMLPTRYRDLMKVLPLSEYTHRTGRLNLASRLPDCFVRPDLGPKMYNAYGSALHPNKGTTNLHLDISDAVNVMMYVGIPKDGDSDEHIKEAFRAIDEAGCDILTRRRVRDKGELPGALWHIYNARDADKIRDLLNKVVVEKGGRLEPHHDPIHDQSCYLDGPLRERLYKEYGVEGYAIVQCKGDAVFIPAGAPHQVRNLHNCIKVAEDFVSPENVSHCFHLTQEFRDLSDTHSNHEDKLQIKNIIYHAVKDSLSALSAIMNKHLNVKSEKDSGSERSNGSASVDAENSTKSDSNETA</sequence>
<keyword evidence="6" id="KW-0539">Nucleus</keyword>
<feature type="compositionally biased region" description="Low complexity" evidence="9">
    <location>
        <begin position="856"/>
        <end position="872"/>
    </location>
</feature>
<keyword evidence="5" id="KW-0408">Iron</keyword>
<feature type="region of interest" description="Disordered" evidence="9">
    <location>
        <begin position="960"/>
        <end position="985"/>
    </location>
</feature>
<dbReference type="SMART" id="SM00558">
    <property type="entry name" value="JmjC"/>
    <property type="match status" value="1"/>
</dbReference>
<dbReference type="GO" id="GO:0140683">
    <property type="term" value="F:histone H3K9me/H3K9me2 demethylase activity"/>
    <property type="evidence" value="ECO:0007669"/>
    <property type="project" value="UniProtKB-EC"/>
</dbReference>
<dbReference type="GO" id="GO:0046872">
    <property type="term" value="F:metal ion binding"/>
    <property type="evidence" value="ECO:0007669"/>
    <property type="project" value="UniProtKB-KW"/>
</dbReference>
<feature type="compositionally biased region" description="Basic and acidic residues" evidence="9">
    <location>
        <begin position="181"/>
        <end position="193"/>
    </location>
</feature>
<evidence type="ECO:0000256" key="3">
    <source>
        <dbReference type="ARBA" id="ARBA00022723"/>
    </source>
</evidence>
<comment type="subcellular location">
    <subcellularLocation>
        <location evidence="2">Nucleus</location>
    </subcellularLocation>
</comment>
<keyword evidence="12" id="KW-1185">Reference proteome</keyword>
<feature type="compositionally biased region" description="Basic and acidic residues" evidence="9">
    <location>
        <begin position="660"/>
        <end position="673"/>
    </location>
</feature>
<comment type="catalytic activity">
    <reaction evidence="8">
        <text>N(6),N(6)-dimethyl-L-lysyl(9)-[histone H3] + 2 2-oxoglutarate + 2 O2 = L-lysyl(9)-[histone H3] + 2 formaldehyde + 2 succinate + 2 CO2</text>
        <dbReference type="Rhea" id="RHEA:60188"/>
        <dbReference type="Rhea" id="RHEA-COMP:15541"/>
        <dbReference type="Rhea" id="RHEA-COMP:15546"/>
        <dbReference type="ChEBI" id="CHEBI:15379"/>
        <dbReference type="ChEBI" id="CHEBI:16526"/>
        <dbReference type="ChEBI" id="CHEBI:16810"/>
        <dbReference type="ChEBI" id="CHEBI:16842"/>
        <dbReference type="ChEBI" id="CHEBI:29969"/>
        <dbReference type="ChEBI" id="CHEBI:30031"/>
        <dbReference type="ChEBI" id="CHEBI:61976"/>
        <dbReference type="EC" id="1.14.11.65"/>
    </reaction>
</comment>
<feature type="compositionally biased region" description="Polar residues" evidence="9">
    <location>
        <begin position="255"/>
        <end position="273"/>
    </location>
</feature>
<feature type="compositionally biased region" description="Low complexity" evidence="9">
    <location>
        <begin position="1330"/>
        <end position="1345"/>
    </location>
</feature>
<feature type="compositionally biased region" description="Basic and acidic residues" evidence="9">
    <location>
        <begin position="2205"/>
        <end position="2215"/>
    </location>
</feature>
<feature type="compositionally biased region" description="Basic residues" evidence="9">
    <location>
        <begin position="751"/>
        <end position="763"/>
    </location>
</feature>
<feature type="region of interest" description="Disordered" evidence="9">
    <location>
        <begin position="1232"/>
        <end position="1387"/>
    </location>
</feature>
<evidence type="ECO:0000256" key="1">
    <source>
        <dbReference type="ARBA" id="ARBA00001954"/>
    </source>
</evidence>
<dbReference type="Proteomes" id="UP001159042">
    <property type="component" value="Unassembled WGS sequence"/>
</dbReference>
<feature type="region of interest" description="Disordered" evidence="9">
    <location>
        <begin position="659"/>
        <end position="772"/>
    </location>
</feature>
<feature type="region of interest" description="Disordered" evidence="9">
    <location>
        <begin position="464"/>
        <end position="483"/>
    </location>
</feature>
<evidence type="ECO:0000256" key="9">
    <source>
        <dbReference type="SAM" id="MobiDB-lite"/>
    </source>
</evidence>
<feature type="region of interest" description="Disordered" evidence="9">
    <location>
        <begin position="329"/>
        <end position="348"/>
    </location>
</feature>
<organism evidence="11 12">
    <name type="scientific">Exocentrus adspersus</name>
    <dbReference type="NCBI Taxonomy" id="1586481"/>
    <lineage>
        <taxon>Eukaryota</taxon>
        <taxon>Metazoa</taxon>
        <taxon>Ecdysozoa</taxon>
        <taxon>Arthropoda</taxon>
        <taxon>Hexapoda</taxon>
        <taxon>Insecta</taxon>
        <taxon>Pterygota</taxon>
        <taxon>Neoptera</taxon>
        <taxon>Endopterygota</taxon>
        <taxon>Coleoptera</taxon>
        <taxon>Polyphaga</taxon>
        <taxon>Cucujiformia</taxon>
        <taxon>Chrysomeloidea</taxon>
        <taxon>Cerambycidae</taxon>
        <taxon>Lamiinae</taxon>
        <taxon>Acanthocinini</taxon>
        <taxon>Exocentrus</taxon>
    </lineage>
</organism>
<feature type="compositionally biased region" description="Basic and acidic residues" evidence="9">
    <location>
        <begin position="1683"/>
        <end position="1693"/>
    </location>
</feature>
<feature type="compositionally biased region" description="Basic and acidic residues" evidence="9">
    <location>
        <begin position="1257"/>
        <end position="1271"/>
    </location>
</feature>
<dbReference type="InterPro" id="IPR045109">
    <property type="entry name" value="LSDs-like"/>
</dbReference>
<dbReference type="GO" id="GO:0000118">
    <property type="term" value="C:histone deacetylase complex"/>
    <property type="evidence" value="ECO:0007669"/>
    <property type="project" value="TreeGrafter"/>
</dbReference>
<accession>A0AAV8W3C9</accession>
<feature type="compositionally biased region" description="Basic and acidic residues" evidence="9">
    <location>
        <begin position="492"/>
        <end position="501"/>
    </location>
</feature>
<feature type="compositionally biased region" description="Low complexity" evidence="9">
    <location>
        <begin position="973"/>
        <end position="985"/>
    </location>
</feature>
<feature type="compositionally biased region" description="Low complexity" evidence="9">
    <location>
        <begin position="330"/>
        <end position="347"/>
    </location>
</feature>
<feature type="compositionally biased region" description="Basic and acidic residues" evidence="9">
    <location>
        <begin position="1358"/>
        <end position="1377"/>
    </location>
</feature>
<feature type="compositionally biased region" description="Pro residues" evidence="9">
    <location>
        <begin position="1114"/>
        <end position="1127"/>
    </location>
</feature>
<feature type="compositionally biased region" description="Polar residues" evidence="9">
    <location>
        <begin position="1138"/>
        <end position="1161"/>
    </location>
</feature>
<feature type="compositionally biased region" description="Basic residues" evidence="9">
    <location>
        <begin position="1234"/>
        <end position="1246"/>
    </location>
</feature>
<dbReference type="SUPFAM" id="SSF51197">
    <property type="entry name" value="Clavaminate synthase-like"/>
    <property type="match status" value="1"/>
</dbReference>
<dbReference type="Pfam" id="PF02373">
    <property type="entry name" value="JmjC"/>
    <property type="match status" value="1"/>
</dbReference>
<evidence type="ECO:0000256" key="6">
    <source>
        <dbReference type="ARBA" id="ARBA00023242"/>
    </source>
</evidence>
<feature type="compositionally biased region" description="Basic and acidic residues" evidence="9">
    <location>
        <begin position="1317"/>
        <end position="1329"/>
    </location>
</feature>
<feature type="region of interest" description="Disordered" evidence="9">
    <location>
        <begin position="2185"/>
        <end position="2215"/>
    </location>
</feature>
<feature type="region of interest" description="Disordered" evidence="9">
    <location>
        <begin position="843"/>
        <end position="873"/>
    </location>
</feature>
<feature type="domain" description="JmjC" evidence="10">
    <location>
        <begin position="1939"/>
        <end position="2144"/>
    </location>
</feature>
<name>A0AAV8W3C9_9CUCU</name>
<feature type="compositionally biased region" description="Polar residues" evidence="9">
    <location>
        <begin position="198"/>
        <end position="213"/>
    </location>
</feature>
<reference evidence="11 12" key="1">
    <citation type="journal article" date="2023" name="Insect Mol. Biol.">
        <title>Genome sequencing provides insights into the evolution of gene families encoding plant cell wall-degrading enzymes in longhorned beetles.</title>
        <authorList>
            <person name="Shin N.R."/>
            <person name="Okamura Y."/>
            <person name="Kirsch R."/>
            <person name="Pauchet Y."/>
        </authorList>
    </citation>
    <scope>NUCLEOTIDE SEQUENCE [LARGE SCALE GENOMIC DNA]</scope>
    <source>
        <strain evidence="11">EAD_L_NR</strain>
    </source>
</reference>
<protein>
    <recommendedName>
        <fullName evidence="7">[histone H3]-dimethyl-L-lysine(9) demethylase</fullName>
        <ecNumber evidence="7">1.14.11.65</ecNumber>
    </recommendedName>
</protein>
<keyword evidence="4" id="KW-0560">Oxidoreductase</keyword>
<feature type="region of interest" description="Disordered" evidence="9">
    <location>
        <begin position="16"/>
        <end position="76"/>
    </location>
</feature>
<evidence type="ECO:0000259" key="10">
    <source>
        <dbReference type="PROSITE" id="PS51184"/>
    </source>
</evidence>
<feature type="compositionally biased region" description="Basic residues" evidence="9">
    <location>
        <begin position="1272"/>
        <end position="1287"/>
    </location>
</feature>
<evidence type="ECO:0000256" key="7">
    <source>
        <dbReference type="ARBA" id="ARBA00038951"/>
    </source>
</evidence>
<evidence type="ECO:0000256" key="2">
    <source>
        <dbReference type="ARBA" id="ARBA00004123"/>
    </source>
</evidence>
<feature type="region of interest" description="Disordered" evidence="9">
    <location>
        <begin position="1680"/>
        <end position="1738"/>
    </location>
</feature>
<feature type="region of interest" description="Disordered" evidence="9">
    <location>
        <begin position="100"/>
        <end position="132"/>
    </location>
</feature>
<dbReference type="EMBL" id="JANEYG010000014">
    <property type="protein sequence ID" value="KAJ8920426.1"/>
    <property type="molecule type" value="Genomic_DNA"/>
</dbReference>
<feature type="compositionally biased region" description="Polar residues" evidence="9">
    <location>
        <begin position="2193"/>
        <end position="2204"/>
    </location>
</feature>
<evidence type="ECO:0000313" key="12">
    <source>
        <dbReference type="Proteomes" id="UP001159042"/>
    </source>
</evidence>
<gene>
    <name evidence="11" type="ORF">NQ315_005292</name>
</gene>